<sequence>MDIIDKAKELGNMLKESQQMANLKKAEETLMQDDKGKGFLNDLYMLQQEMSDAMSETTDKSVIEDINNRYSLKQNEVLSYEVTRSYFEAKGNFDKLMKQINDVIMYSLTGQEPCSDDNCSSCGCGCDH</sequence>
<dbReference type="Pfam" id="PF06133">
    <property type="entry name" value="Com_YlbF"/>
    <property type="match status" value="1"/>
</dbReference>
<dbReference type="Gene3D" id="1.20.1500.10">
    <property type="entry name" value="YheA/YmcA-like"/>
    <property type="match status" value="1"/>
</dbReference>
<evidence type="ECO:0008006" key="3">
    <source>
        <dbReference type="Google" id="ProtNLM"/>
    </source>
</evidence>
<keyword evidence="2" id="KW-1185">Reference proteome</keyword>
<proteinExistence type="predicted"/>
<organism evidence="1 2">
    <name type="scientific">Pseudobacteroides cellulosolvens ATCC 35603 = DSM 2933</name>
    <dbReference type="NCBI Taxonomy" id="398512"/>
    <lineage>
        <taxon>Bacteria</taxon>
        <taxon>Bacillati</taxon>
        <taxon>Bacillota</taxon>
        <taxon>Clostridia</taxon>
        <taxon>Eubacteriales</taxon>
        <taxon>Oscillospiraceae</taxon>
        <taxon>Pseudobacteroides</taxon>
    </lineage>
</organism>
<protein>
    <recommendedName>
        <fullName evidence="3">YlbF family regulator</fullName>
    </recommendedName>
</protein>
<evidence type="ECO:0000313" key="1">
    <source>
        <dbReference type="EMBL" id="KNY25763.1"/>
    </source>
</evidence>
<accession>A0A0L6JJA6</accession>
<dbReference type="Proteomes" id="UP000036923">
    <property type="component" value="Unassembled WGS sequence"/>
</dbReference>
<reference evidence="2" key="1">
    <citation type="submission" date="2015-07" db="EMBL/GenBank/DDBJ databases">
        <title>Near-Complete Genome Sequence of the Cellulolytic Bacterium Bacteroides (Pseudobacteroides) cellulosolvens ATCC 35603.</title>
        <authorList>
            <person name="Dassa B."/>
            <person name="Utturkar S.M."/>
            <person name="Klingeman D.M."/>
            <person name="Hurt R.A."/>
            <person name="Keller M."/>
            <person name="Xu J."/>
            <person name="Reddy Y.H.K."/>
            <person name="Borovok I."/>
            <person name="Grinberg I.R."/>
            <person name="Lamed R."/>
            <person name="Zhivin O."/>
            <person name="Bayer E.A."/>
            <person name="Brown S.D."/>
        </authorList>
    </citation>
    <scope>NUCLEOTIDE SEQUENCE [LARGE SCALE GENOMIC DNA]</scope>
    <source>
        <strain evidence="2">DSM 2933</strain>
    </source>
</reference>
<dbReference type="InterPro" id="IPR010368">
    <property type="entry name" value="Com_YlbF"/>
</dbReference>
<dbReference type="STRING" id="398512.Bccel_1023"/>
<dbReference type="EMBL" id="LGTC01000001">
    <property type="protein sequence ID" value="KNY25763.1"/>
    <property type="molecule type" value="Genomic_DNA"/>
</dbReference>
<dbReference type="RefSeq" id="WP_036940404.1">
    <property type="nucleotide sequence ID" value="NZ_JQKC01000013.1"/>
</dbReference>
<dbReference type="AlphaFoldDB" id="A0A0L6JJA6"/>
<name>A0A0L6JJA6_9FIRM</name>
<gene>
    <name evidence="1" type="ORF">Bccel_1023</name>
</gene>
<dbReference type="InterPro" id="IPR023378">
    <property type="entry name" value="YheA/YmcA-like_dom_sf"/>
</dbReference>
<dbReference type="SUPFAM" id="SSF158622">
    <property type="entry name" value="YheA/YmcA-like"/>
    <property type="match status" value="1"/>
</dbReference>
<comment type="caution">
    <text evidence="1">The sequence shown here is derived from an EMBL/GenBank/DDBJ whole genome shotgun (WGS) entry which is preliminary data.</text>
</comment>
<evidence type="ECO:0000313" key="2">
    <source>
        <dbReference type="Proteomes" id="UP000036923"/>
    </source>
</evidence>
<dbReference type="eggNOG" id="COG3679">
    <property type="taxonomic scope" value="Bacteria"/>
</dbReference>
<dbReference type="OrthoDB" id="2112157at2"/>